<sequence length="8" mass="907">MITIFVSP</sequence>
<accession>T0LLB6</accession>
<evidence type="ECO:0000313" key="1">
    <source>
        <dbReference type="EMBL" id="EQB49075.1"/>
    </source>
</evidence>
<proteinExistence type="predicted"/>
<dbReference type="EMBL" id="AMYD01002426">
    <property type="protein sequence ID" value="EQB49075.1"/>
    <property type="molecule type" value="Genomic_DNA"/>
</dbReference>
<name>T0LLB6_COLGC</name>
<protein>
    <submittedName>
        <fullName evidence="1">Uncharacterized protein</fullName>
    </submittedName>
</protein>
<dbReference type="Proteomes" id="UP000015530">
    <property type="component" value="Unassembled WGS sequence"/>
</dbReference>
<dbReference type="HOGENOM" id="CLU_3439474_0_0_1"/>
<organism evidence="1 2">
    <name type="scientific">Colletotrichum gloeosporioides (strain Cg-14)</name>
    <name type="common">Anthracnose fungus</name>
    <name type="synonym">Glomerella cingulata</name>
    <dbReference type="NCBI Taxonomy" id="1237896"/>
    <lineage>
        <taxon>Eukaryota</taxon>
        <taxon>Fungi</taxon>
        <taxon>Dikarya</taxon>
        <taxon>Ascomycota</taxon>
        <taxon>Pezizomycotina</taxon>
        <taxon>Sordariomycetes</taxon>
        <taxon>Hypocreomycetidae</taxon>
        <taxon>Glomerellales</taxon>
        <taxon>Glomerellaceae</taxon>
        <taxon>Colletotrichum</taxon>
        <taxon>Colletotrichum gloeosporioides species complex</taxon>
    </lineage>
</organism>
<gene>
    <name evidence="1" type="ORF">CGLO_11617</name>
</gene>
<reference evidence="2" key="1">
    <citation type="journal article" date="2013" name="Mol. Plant Microbe Interact.">
        <title>Global aspects of pacC regulation of pathogenicity genes in Colletotrichum gloeosporioides as revealed by transcriptome analysis.</title>
        <authorList>
            <person name="Alkan N."/>
            <person name="Meng X."/>
            <person name="Friedlander G."/>
            <person name="Reuveni E."/>
            <person name="Sukno S."/>
            <person name="Sherman A."/>
            <person name="Thon M."/>
            <person name="Fluhr R."/>
            <person name="Prusky D."/>
        </authorList>
    </citation>
    <scope>NUCLEOTIDE SEQUENCE [LARGE SCALE GENOMIC DNA]</scope>
    <source>
        <strain evidence="2">Cg-14</strain>
    </source>
</reference>
<comment type="caution">
    <text evidence="1">The sequence shown here is derived from an EMBL/GenBank/DDBJ whole genome shotgun (WGS) entry which is preliminary data.</text>
</comment>
<evidence type="ECO:0000313" key="2">
    <source>
        <dbReference type="Proteomes" id="UP000015530"/>
    </source>
</evidence>